<dbReference type="Gene3D" id="2.160.10.10">
    <property type="entry name" value="Hexapeptide repeat proteins"/>
    <property type="match status" value="1"/>
</dbReference>
<dbReference type="Pfam" id="PF00132">
    <property type="entry name" value="Hexapep"/>
    <property type="match status" value="1"/>
</dbReference>
<reference evidence="12" key="1">
    <citation type="submission" date="2023-06" db="EMBL/GenBank/DDBJ databases">
        <title>Identification and characterization of horizontal gene transfer across gut microbiota members of farm animals based on homology search.</title>
        <authorList>
            <person name="Zeman M."/>
            <person name="Kubasova T."/>
            <person name="Jahodarova E."/>
            <person name="Nykrynova M."/>
            <person name="Rychlik I."/>
        </authorList>
    </citation>
    <scope>NUCLEOTIDE SEQUENCE [LARGE SCALE GENOMIC DNA]</scope>
    <source>
        <strain evidence="12">ET39</strain>
    </source>
</reference>
<comment type="catalytic activity">
    <reaction evidence="9 10">
        <text>L-serine + acetyl-CoA = O-acetyl-L-serine + CoA</text>
        <dbReference type="Rhea" id="RHEA:24560"/>
        <dbReference type="ChEBI" id="CHEBI:33384"/>
        <dbReference type="ChEBI" id="CHEBI:57287"/>
        <dbReference type="ChEBI" id="CHEBI:57288"/>
        <dbReference type="ChEBI" id="CHEBI:58340"/>
        <dbReference type="EC" id="2.3.1.30"/>
    </reaction>
</comment>
<dbReference type="GO" id="GO:0009001">
    <property type="term" value="F:serine O-acetyltransferase activity"/>
    <property type="evidence" value="ECO:0007669"/>
    <property type="project" value="UniProtKB-EC"/>
</dbReference>
<evidence type="ECO:0000256" key="7">
    <source>
        <dbReference type="ARBA" id="ARBA00023192"/>
    </source>
</evidence>
<gene>
    <name evidence="11" type="primary">cysE</name>
    <name evidence="11" type="ORF">QUV96_10040</name>
</gene>
<comment type="similarity">
    <text evidence="2 10">Belongs to the transferase hexapeptide repeat family.</text>
</comment>
<dbReference type="InterPro" id="IPR053376">
    <property type="entry name" value="Serine_acetyltransferase"/>
</dbReference>
<dbReference type="RefSeq" id="WP_289608408.1">
    <property type="nucleotide sequence ID" value="NZ_JAUDCG010000056.1"/>
</dbReference>
<evidence type="ECO:0000256" key="2">
    <source>
        <dbReference type="ARBA" id="ARBA00007274"/>
    </source>
</evidence>
<reference evidence="11 12" key="3">
    <citation type="submission" date="2023-06" db="EMBL/GenBank/DDBJ databases">
        <authorList>
            <person name="Zeman M."/>
            <person name="Kubasova T."/>
            <person name="Jahodarova E."/>
            <person name="Nykrynova M."/>
            <person name="Rychlik I."/>
        </authorList>
    </citation>
    <scope>NUCLEOTIDE SEQUENCE [LARGE SCALE GENOMIC DNA]</scope>
    <source>
        <strain evidence="11 12">ET39</strain>
    </source>
</reference>
<evidence type="ECO:0000313" key="11">
    <source>
        <dbReference type="EMBL" id="MDM8157970.1"/>
    </source>
</evidence>
<dbReference type="EC" id="2.3.1.30" evidence="3 10"/>
<keyword evidence="5" id="KW-0028">Amino-acid biosynthesis</keyword>
<comment type="pathway">
    <text evidence="1">Amino-acid biosynthesis; L-cysteine biosynthesis; L-cysteine from L-serine: step 1/2.</text>
</comment>
<dbReference type="Gene3D" id="1.10.3130.10">
    <property type="entry name" value="serine acetyltransferase, domain 1"/>
    <property type="match status" value="1"/>
</dbReference>
<dbReference type="InterPro" id="IPR001451">
    <property type="entry name" value="Hexapep"/>
</dbReference>
<name>A0ABT7UEB8_9FIRM</name>
<accession>A0ABT7UEB8</accession>
<protein>
    <recommendedName>
        <fullName evidence="4 10">Serine acetyltransferase</fullName>
        <ecNumber evidence="3 10">2.3.1.30</ecNumber>
    </recommendedName>
</protein>
<dbReference type="CDD" id="cd03354">
    <property type="entry name" value="LbH_SAT"/>
    <property type="match status" value="1"/>
</dbReference>
<sequence>MAFFRNAAHNIRRTMENDPAAHSRIEVLLLYPHIKAIGIHRIAHACYRMHLFFLARLISNIARFWTGIEIHPGAKIGRGFLIDHGMGVVIGETAEIGDDCQIYHGVTLGGRGTAHTKRHPTLEDGVMIGAGAKCLGNITIGKGAKVGANAVVLQDVPPYATAVGIPARIITAQEKEEKQRQD</sequence>
<evidence type="ECO:0000256" key="10">
    <source>
        <dbReference type="PIRNR" id="PIRNR000441"/>
    </source>
</evidence>
<dbReference type="NCBIfam" id="NF041874">
    <property type="entry name" value="EPS_EpsC"/>
    <property type="match status" value="1"/>
</dbReference>
<dbReference type="InterPro" id="IPR005881">
    <property type="entry name" value="Ser_O-AcTrfase"/>
</dbReference>
<dbReference type="InterPro" id="IPR045304">
    <property type="entry name" value="LbH_SAT"/>
</dbReference>
<keyword evidence="7" id="KW-0198">Cysteine biosynthesis</keyword>
<dbReference type="SUPFAM" id="SSF51161">
    <property type="entry name" value="Trimeric LpxA-like enzymes"/>
    <property type="match status" value="1"/>
</dbReference>
<evidence type="ECO:0000256" key="8">
    <source>
        <dbReference type="ARBA" id="ARBA00023315"/>
    </source>
</evidence>
<organism evidence="11 12">
    <name type="scientific">Amedibacillus dolichus</name>
    <dbReference type="NCBI Taxonomy" id="31971"/>
    <lineage>
        <taxon>Bacteria</taxon>
        <taxon>Bacillati</taxon>
        <taxon>Bacillota</taxon>
        <taxon>Erysipelotrichia</taxon>
        <taxon>Erysipelotrichales</taxon>
        <taxon>Erysipelotrichaceae</taxon>
        <taxon>Amedibacillus</taxon>
    </lineage>
</organism>
<keyword evidence="6 10" id="KW-0808">Transferase</keyword>
<evidence type="ECO:0000256" key="5">
    <source>
        <dbReference type="ARBA" id="ARBA00022605"/>
    </source>
</evidence>
<proteinExistence type="inferred from homology"/>
<evidence type="ECO:0000313" key="12">
    <source>
        <dbReference type="Proteomes" id="UP001529340"/>
    </source>
</evidence>
<keyword evidence="8 10" id="KW-0012">Acyltransferase</keyword>
<keyword evidence="12" id="KW-1185">Reference proteome</keyword>
<dbReference type="NCBIfam" id="TIGR01172">
    <property type="entry name" value="cysE"/>
    <property type="match status" value="1"/>
</dbReference>
<dbReference type="PANTHER" id="PTHR42811">
    <property type="entry name" value="SERINE ACETYLTRANSFERASE"/>
    <property type="match status" value="1"/>
</dbReference>
<dbReference type="Proteomes" id="UP001529340">
    <property type="component" value="Unassembled WGS sequence"/>
</dbReference>
<dbReference type="EMBL" id="JAUDCG010000056">
    <property type="protein sequence ID" value="MDM8157970.1"/>
    <property type="molecule type" value="Genomic_DNA"/>
</dbReference>
<evidence type="ECO:0000256" key="9">
    <source>
        <dbReference type="ARBA" id="ARBA00049486"/>
    </source>
</evidence>
<evidence type="ECO:0000256" key="1">
    <source>
        <dbReference type="ARBA" id="ARBA00004876"/>
    </source>
</evidence>
<evidence type="ECO:0000256" key="6">
    <source>
        <dbReference type="ARBA" id="ARBA00022679"/>
    </source>
</evidence>
<reference evidence="11 12" key="2">
    <citation type="submission" date="2023-06" db="EMBL/GenBank/DDBJ databases">
        <title>Identification and characterization of horizontal gene transfer across gut microbiota members of farm animals based on homology search.</title>
        <authorList>
            <person name="Schwarzerova J."/>
            <person name="Nykrynova M."/>
            <person name="Jureckova K."/>
            <person name="Cejkova D."/>
            <person name="Rychlik I."/>
        </authorList>
    </citation>
    <scope>NUCLEOTIDE SEQUENCE [LARGE SCALE GENOMIC DNA]</scope>
    <source>
        <strain evidence="11 12">ET39</strain>
    </source>
</reference>
<dbReference type="InterPro" id="IPR011004">
    <property type="entry name" value="Trimer_LpxA-like_sf"/>
</dbReference>
<evidence type="ECO:0000256" key="4">
    <source>
        <dbReference type="ARBA" id="ARBA00018522"/>
    </source>
</evidence>
<evidence type="ECO:0000256" key="3">
    <source>
        <dbReference type="ARBA" id="ARBA00013266"/>
    </source>
</evidence>
<dbReference type="InterPro" id="IPR042122">
    <property type="entry name" value="Ser_AcTrfase_N_sf"/>
</dbReference>
<dbReference type="PIRSF" id="PIRSF000441">
    <property type="entry name" value="CysE"/>
    <property type="match status" value="1"/>
</dbReference>
<comment type="caution">
    <text evidence="11">The sequence shown here is derived from an EMBL/GenBank/DDBJ whole genome shotgun (WGS) entry which is preliminary data.</text>
</comment>